<dbReference type="KEGG" id="clg:Calag_1433"/>
<dbReference type="Proteomes" id="UP000010469">
    <property type="component" value="Chromosome"/>
</dbReference>
<dbReference type="STRING" id="1056495.Calag_1433"/>
<protein>
    <submittedName>
        <fullName evidence="2">NADH:ubiquinone oxidoreductase subunit 6 (Chain J)</fullName>
    </submittedName>
</protein>
<feature type="transmembrane region" description="Helical" evidence="1">
    <location>
        <begin position="6"/>
        <end position="26"/>
    </location>
</feature>
<dbReference type="GeneID" id="14212693"/>
<feature type="transmembrane region" description="Helical" evidence="1">
    <location>
        <begin position="38"/>
        <end position="56"/>
    </location>
</feature>
<dbReference type="HOGENOM" id="CLU_136579_0_0_2"/>
<feature type="transmembrane region" description="Helical" evidence="1">
    <location>
        <begin position="62"/>
        <end position="82"/>
    </location>
</feature>
<feature type="transmembrane region" description="Helical" evidence="1">
    <location>
        <begin position="136"/>
        <end position="158"/>
    </location>
</feature>
<dbReference type="GO" id="GO:0008137">
    <property type="term" value="F:NADH dehydrogenase (ubiquinone) activity"/>
    <property type="evidence" value="ECO:0007669"/>
    <property type="project" value="InterPro"/>
</dbReference>
<reference evidence="3" key="1">
    <citation type="submission" date="2012-03" db="EMBL/GenBank/DDBJ databases">
        <title>Complete genome of Caldisphaera lagunensis DSM 15908.</title>
        <authorList>
            <person name="Lucas S."/>
            <person name="Copeland A."/>
            <person name="Lapidus A."/>
            <person name="Glavina del Rio T."/>
            <person name="Dalin E."/>
            <person name="Tice H."/>
            <person name="Bruce D."/>
            <person name="Goodwin L."/>
            <person name="Pitluck S."/>
            <person name="Peters L."/>
            <person name="Mikhailova N."/>
            <person name="Teshima H."/>
            <person name="Kyrpides N."/>
            <person name="Mavromatis K."/>
            <person name="Ivanova N."/>
            <person name="Brettin T."/>
            <person name="Detter J.C."/>
            <person name="Han C."/>
            <person name="Larimer F."/>
            <person name="Land M."/>
            <person name="Hauser L."/>
            <person name="Markowitz V."/>
            <person name="Cheng J.-F."/>
            <person name="Hugenholtz P."/>
            <person name="Woyke T."/>
            <person name="Wu D."/>
            <person name="Spring S."/>
            <person name="Schroeder M."/>
            <person name="Brambilla E."/>
            <person name="Klenk H.-P."/>
            <person name="Eisen J.A."/>
        </authorList>
    </citation>
    <scope>NUCLEOTIDE SEQUENCE [LARGE SCALE GENOMIC DNA]</scope>
    <source>
        <strain evidence="3">DSM 15908 / JCM 11604 / IC-154</strain>
    </source>
</reference>
<keyword evidence="2" id="KW-0830">Ubiquinone</keyword>
<keyword evidence="3" id="KW-1185">Reference proteome</keyword>
<organism evidence="2 3">
    <name type="scientific">Caldisphaera lagunensis (strain DSM 15908 / JCM 11604 / ANMR 0165 / IC-154)</name>
    <dbReference type="NCBI Taxonomy" id="1056495"/>
    <lineage>
        <taxon>Archaea</taxon>
        <taxon>Thermoproteota</taxon>
        <taxon>Thermoprotei</taxon>
        <taxon>Acidilobales</taxon>
        <taxon>Caldisphaeraceae</taxon>
        <taxon>Caldisphaera</taxon>
    </lineage>
</organism>
<dbReference type="InParanoid" id="L0ADM9"/>
<keyword evidence="1" id="KW-1133">Transmembrane helix</keyword>
<dbReference type="Gene3D" id="1.20.120.1200">
    <property type="entry name" value="NADH-ubiquinone/plastoquinone oxidoreductase chain 6, subunit NuoJ"/>
    <property type="match status" value="1"/>
</dbReference>
<dbReference type="eggNOG" id="arCOG04654">
    <property type="taxonomic scope" value="Archaea"/>
</dbReference>
<dbReference type="InterPro" id="IPR042106">
    <property type="entry name" value="Nuo/plastoQ_OxRdtase_6_NuoJ"/>
</dbReference>
<keyword evidence="1" id="KW-0812">Transmembrane</keyword>
<proteinExistence type="predicted"/>
<dbReference type="Pfam" id="PF00499">
    <property type="entry name" value="Oxidored_q3"/>
    <property type="match status" value="1"/>
</dbReference>
<dbReference type="EMBL" id="CP003378">
    <property type="protein sequence ID" value="AFZ71140.1"/>
    <property type="molecule type" value="Genomic_DNA"/>
</dbReference>
<dbReference type="AlphaFoldDB" id="L0ADM9"/>
<feature type="transmembrane region" description="Helical" evidence="1">
    <location>
        <begin position="94"/>
        <end position="116"/>
    </location>
</feature>
<evidence type="ECO:0000313" key="2">
    <source>
        <dbReference type="EMBL" id="AFZ71140.1"/>
    </source>
</evidence>
<evidence type="ECO:0000313" key="3">
    <source>
        <dbReference type="Proteomes" id="UP000010469"/>
    </source>
</evidence>
<gene>
    <name evidence="2" type="ordered locus">Calag_1433</name>
</gene>
<evidence type="ECO:0000256" key="1">
    <source>
        <dbReference type="SAM" id="Phobius"/>
    </source>
</evidence>
<dbReference type="FunCoup" id="L0ADM9">
    <property type="interactions" value="22"/>
</dbReference>
<name>L0ADM9_CALLD</name>
<keyword evidence="1" id="KW-0472">Membrane</keyword>
<dbReference type="InterPro" id="IPR001457">
    <property type="entry name" value="NADH_UbQ/plastoQ_OxRdtase_su6"/>
</dbReference>
<accession>L0ADM9</accession>
<sequence length="164" mass="17235">MNPIDLLPIFALVLGVGSIISAYFVIKIKDLIYASSMLAVLASLIAALVALIGFGIVSAYLVLVYVGAAVMFIIIAISMVGVGRKESKEPFLGFVAGAAIAITIGIVILAGKFYNLYSYPEYVTVTQAASGLLSHYLPVIALIIIAQAATLVEAISIARRGEKK</sequence>
<dbReference type="RefSeq" id="WP_015233037.1">
    <property type="nucleotide sequence ID" value="NC_019791.1"/>
</dbReference>